<protein>
    <submittedName>
        <fullName evidence="1">Uncharacterized protein</fullName>
    </submittedName>
</protein>
<evidence type="ECO:0000313" key="1">
    <source>
        <dbReference type="EMBL" id="MCT7968377.1"/>
    </source>
</evidence>
<comment type="caution">
    <text evidence="1">The sequence shown here is derived from an EMBL/GenBank/DDBJ whole genome shotgun (WGS) entry which is preliminary data.</text>
</comment>
<dbReference type="EMBL" id="JAMXFF010000030">
    <property type="protein sequence ID" value="MCT7968377.1"/>
    <property type="molecule type" value="Genomic_DNA"/>
</dbReference>
<dbReference type="Proteomes" id="UP001525890">
    <property type="component" value="Unassembled WGS sequence"/>
</dbReference>
<gene>
    <name evidence="1" type="ORF">NG799_18880</name>
</gene>
<reference evidence="1 2" key="1">
    <citation type="journal article" date="2022" name="Front. Microbiol.">
        <title>High genomic differentiation and limited gene flow indicate recent cryptic speciation within the genus Laspinema (cyanobacteria).</title>
        <authorList>
            <person name="Stanojkovic A."/>
            <person name="Skoupy S."/>
            <person name="Skaloud P."/>
            <person name="Dvorak P."/>
        </authorList>
    </citation>
    <scope>NUCLEOTIDE SEQUENCE [LARGE SCALE GENOMIC DNA]</scope>
    <source>
        <strain evidence="1 2">D2a</strain>
    </source>
</reference>
<evidence type="ECO:0000313" key="2">
    <source>
        <dbReference type="Proteomes" id="UP001525890"/>
    </source>
</evidence>
<accession>A0ABT2MYB0</accession>
<organism evidence="1 2">
    <name type="scientific">Laspinema palackyanum D2a</name>
    <dbReference type="NCBI Taxonomy" id="2953684"/>
    <lineage>
        <taxon>Bacteria</taxon>
        <taxon>Bacillati</taxon>
        <taxon>Cyanobacteriota</taxon>
        <taxon>Cyanophyceae</taxon>
        <taxon>Oscillatoriophycideae</taxon>
        <taxon>Oscillatoriales</taxon>
        <taxon>Laspinemataceae</taxon>
        <taxon>Laspinema</taxon>
        <taxon>Laspinema palackyanum</taxon>
    </lineage>
</organism>
<proteinExistence type="predicted"/>
<name>A0ABT2MYB0_9CYAN</name>
<dbReference type="RefSeq" id="WP_368007894.1">
    <property type="nucleotide sequence ID" value="NZ_JAMXFF010000030.1"/>
</dbReference>
<keyword evidence="2" id="KW-1185">Reference proteome</keyword>
<sequence>MSDPLIRGSDYLNAVRQIAIDPSTIWSGEDIIERIQVCTWIGEHIDTINQQLREYLEACHQCFPESERREVVIFAAPIAPDYGIDALCNILVDPVAIVIDVGRTAPQDWLSIVVHEYAHAYLSSPGHDARLLDVLTHLCLGLGLEPPNARGMDERAMDQMLRNWPHCDATPEPLAFWRGNG</sequence>